<dbReference type="InterPro" id="IPR036291">
    <property type="entry name" value="NAD(P)-bd_dom_sf"/>
</dbReference>
<evidence type="ECO:0000259" key="3">
    <source>
        <dbReference type="SMART" id="SM00829"/>
    </source>
</evidence>
<dbReference type="InterPro" id="IPR014189">
    <property type="entry name" value="Quinone_OxRdtase_PIG3"/>
</dbReference>
<gene>
    <name evidence="4" type="ordered locus">TEQUI_1035</name>
</gene>
<evidence type="ECO:0000313" key="5">
    <source>
        <dbReference type="Proteomes" id="UP000007472"/>
    </source>
</evidence>
<dbReference type="InterPro" id="IPR011032">
    <property type="entry name" value="GroES-like_sf"/>
</dbReference>
<dbReference type="GO" id="GO:0003960">
    <property type="term" value="F:quinone reductase (NADPH) activity"/>
    <property type="evidence" value="ECO:0007669"/>
    <property type="project" value="UniProtKB-EC"/>
</dbReference>
<accession>A0A654KHT9</accession>
<dbReference type="InterPro" id="IPR013154">
    <property type="entry name" value="ADH-like_N"/>
</dbReference>
<dbReference type="SMART" id="SM00829">
    <property type="entry name" value="PKS_ER"/>
    <property type="match status" value="1"/>
</dbReference>
<dbReference type="PANTHER" id="PTHR48106:SF8">
    <property type="entry name" value="OS02G0805600 PROTEIN"/>
    <property type="match status" value="1"/>
</dbReference>
<protein>
    <submittedName>
        <fullName evidence="4">Quinone oxidoreductase</fullName>
        <ecNumber evidence="4">1.6.5.5</ecNumber>
    </submittedName>
</protein>
<feature type="domain" description="Enoyl reductase (ER)" evidence="3">
    <location>
        <begin position="15"/>
        <end position="328"/>
    </location>
</feature>
<dbReference type="CDD" id="cd05276">
    <property type="entry name" value="p53_inducible_oxidoreductase"/>
    <property type="match status" value="1"/>
</dbReference>
<evidence type="ECO:0000313" key="4">
    <source>
        <dbReference type="EMBL" id="ADU91960.1"/>
    </source>
</evidence>
<dbReference type="NCBIfam" id="TIGR02824">
    <property type="entry name" value="quinone_pig3"/>
    <property type="match status" value="1"/>
</dbReference>
<dbReference type="GO" id="GO:0070402">
    <property type="term" value="F:NADPH binding"/>
    <property type="evidence" value="ECO:0007669"/>
    <property type="project" value="TreeGrafter"/>
</dbReference>
<sequence length="335" mass="35755">MLPNLMKVVEISEAGGPEVLQVNERALPQLEAGEVLIKVVAAGVNRPDVFQRMGIYPPPDGASDLPGLEVSGVIVDGDFGGNGFHIGDRVCALTPGGGYAEYCKAPASNCLPLPKGVDFIGAASLPETYFTVWSNVFDIAHLETGDSLLVHGGASGIGTSAIQIATALGHKVYVTVGSDERVIAIEALGATKGINYKTQDFVEEILKLTDGNGVDVVLDMVSGEYLNRDIKCAAIDGRIVVIAQLGGSRAEINSGLLMRKRVTLTGSTLRPRSVEYKAKIAKELKERVWPLIEKGMIKPVIDRVFDFQDASKAHEYMESGNHIGKIVLKISDEIA</sequence>
<evidence type="ECO:0000256" key="1">
    <source>
        <dbReference type="ARBA" id="ARBA00022857"/>
    </source>
</evidence>
<keyword evidence="1" id="KW-0521">NADP</keyword>
<dbReference type="Proteomes" id="UP000007472">
    <property type="component" value="Chromosome"/>
</dbReference>
<proteinExistence type="predicted"/>
<dbReference type="Gene3D" id="3.90.180.10">
    <property type="entry name" value="Medium-chain alcohol dehydrogenases, catalytic domain"/>
    <property type="match status" value="1"/>
</dbReference>
<dbReference type="Pfam" id="PF08240">
    <property type="entry name" value="ADH_N"/>
    <property type="match status" value="1"/>
</dbReference>
<dbReference type="PANTHER" id="PTHR48106">
    <property type="entry name" value="QUINONE OXIDOREDUCTASE PIG3-RELATED"/>
    <property type="match status" value="1"/>
</dbReference>
<dbReference type="Pfam" id="PF13602">
    <property type="entry name" value="ADH_zinc_N_2"/>
    <property type="match status" value="1"/>
</dbReference>
<dbReference type="SUPFAM" id="SSF51735">
    <property type="entry name" value="NAD(P)-binding Rossmann-fold domains"/>
    <property type="match status" value="1"/>
</dbReference>
<organism evidence="4 5">
    <name type="scientific">Taylorella equigenitalis (strain MCE9)</name>
    <dbReference type="NCBI Taxonomy" id="937774"/>
    <lineage>
        <taxon>Bacteria</taxon>
        <taxon>Pseudomonadati</taxon>
        <taxon>Pseudomonadota</taxon>
        <taxon>Betaproteobacteria</taxon>
        <taxon>Burkholderiales</taxon>
        <taxon>Alcaligenaceae</taxon>
        <taxon>Taylorella</taxon>
    </lineage>
</organism>
<evidence type="ECO:0000256" key="2">
    <source>
        <dbReference type="ARBA" id="ARBA00023002"/>
    </source>
</evidence>
<dbReference type="KEGG" id="teq:TEQUI_1035"/>
<dbReference type="InterPro" id="IPR020843">
    <property type="entry name" value="ER"/>
</dbReference>
<name>A0A654KHT9_TAYEM</name>
<keyword evidence="2 4" id="KW-0560">Oxidoreductase</keyword>
<dbReference type="SUPFAM" id="SSF50129">
    <property type="entry name" value="GroES-like"/>
    <property type="match status" value="1"/>
</dbReference>
<dbReference type="Gene3D" id="3.40.50.720">
    <property type="entry name" value="NAD(P)-binding Rossmann-like Domain"/>
    <property type="match status" value="1"/>
</dbReference>
<reference evidence="4 5" key="1">
    <citation type="journal article" date="2011" name="J. Bacteriol.">
        <title>Genome sequence of Taylorella equigenitalis MCE9, the causative agent of contagious equine metritis.</title>
        <authorList>
            <person name="Hebert L."/>
            <person name="Moumen B."/>
            <person name="Duquesne F."/>
            <person name="Breuil M.F."/>
            <person name="Laugier C."/>
            <person name="Batto J.M."/>
            <person name="Renault P."/>
            <person name="Petry S."/>
        </authorList>
    </citation>
    <scope>NUCLEOTIDE SEQUENCE [LARGE SCALE GENOMIC DNA]</scope>
    <source>
        <strain evidence="4 5">MCE9</strain>
    </source>
</reference>
<dbReference type="EC" id="1.6.5.5" evidence="4"/>
<dbReference type="AlphaFoldDB" id="A0A654KHT9"/>
<dbReference type="EMBL" id="CP002456">
    <property type="protein sequence ID" value="ADU91960.1"/>
    <property type="molecule type" value="Genomic_DNA"/>
</dbReference>